<keyword evidence="11" id="KW-0676">Redox-active center</keyword>
<organism evidence="14">
    <name type="scientific">hydrothermal vent metagenome</name>
    <dbReference type="NCBI Taxonomy" id="652676"/>
    <lineage>
        <taxon>unclassified sequences</taxon>
        <taxon>metagenomes</taxon>
        <taxon>ecological metagenomes</taxon>
    </lineage>
</organism>
<evidence type="ECO:0000256" key="8">
    <source>
        <dbReference type="ARBA" id="ARBA00023002"/>
    </source>
</evidence>
<evidence type="ECO:0000256" key="4">
    <source>
        <dbReference type="ARBA" id="ARBA00016961"/>
    </source>
</evidence>
<evidence type="ECO:0000256" key="1">
    <source>
        <dbReference type="ARBA" id="ARBA00001974"/>
    </source>
</evidence>
<dbReference type="NCBIfam" id="TIGR01350">
    <property type="entry name" value="lipoamide_DH"/>
    <property type="match status" value="1"/>
</dbReference>
<dbReference type="SUPFAM" id="SSF55424">
    <property type="entry name" value="FAD/NAD-linked reductases, dimerisation (C-terminal) domain"/>
    <property type="match status" value="1"/>
</dbReference>
<dbReference type="PANTHER" id="PTHR22912:SF224">
    <property type="entry name" value="DIHYDROLIPOYL DEHYDROGENASE"/>
    <property type="match status" value="1"/>
</dbReference>
<dbReference type="GO" id="GO:0050660">
    <property type="term" value="F:flavin adenine dinucleotide binding"/>
    <property type="evidence" value="ECO:0007669"/>
    <property type="project" value="InterPro"/>
</dbReference>
<evidence type="ECO:0000256" key="6">
    <source>
        <dbReference type="ARBA" id="ARBA00022630"/>
    </source>
</evidence>
<gene>
    <name evidence="14" type="ORF">MNBD_GAMMA14-692</name>
</gene>
<keyword evidence="6" id="KW-0285">Flavoprotein</keyword>
<dbReference type="Gene3D" id="3.50.50.60">
    <property type="entry name" value="FAD/NAD(P)-binding domain"/>
    <property type="match status" value="2"/>
</dbReference>
<evidence type="ECO:0000256" key="11">
    <source>
        <dbReference type="ARBA" id="ARBA00023284"/>
    </source>
</evidence>
<dbReference type="GO" id="GO:0004148">
    <property type="term" value="F:dihydrolipoyl dehydrogenase (NADH) activity"/>
    <property type="evidence" value="ECO:0007669"/>
    <property type="project" value="InterPro"/>
</dbReference>
<comment type="cofactor">
    <cofactor evidence="1">
        <name>FAD</name>
        <dbReference type="ChEBI" id="CHEBI:57692"/>
    </cofactor>
</comment>
<dbReference type="InterPro" id="IPR016156">
    <property type="entry name" value="FAD/NAD-linked_Rdtase_dimer_sf"/>
</dbReference>
<dbReference type="PRINTS" id="PR00368">
    <property type="entry name" value="FADPNR"/>
</dbReference>
<accession>A0A3B0Y0N1</accession>
<dbReference type="PRINTS" id="PR00411">
    <property type="entry name" value="PNDRDTASEI"/>
</dbReference>
<dbReference type="InterPro" id="IPR006258">
    <property type="entry name" value="Lipoamide_DH"/>
</dbReference>
<evidence type="ECO:0000256" key="5">
    <source>
        <dbReference type="ARBA" id="ARBA00022490"/>
    </source>
</evidence>
<evidence type="ECO:0000256" key="9">
    <source>
        <dbReference type="ARBA" id="ARBA00023027"/>
    </source>
</evidence>
<evidence type="ECO:0000259" key="12">
    <source>
        <dbReference type="Pfam" id="PF02852"/>
    </source>
</evidence>
<dbReference type="PROSITE" id="PS00076">
    <property type="entry name" value="PYRIDINE_REDOX_1"/>
    <property type="match status" value="1"/>
</dbReference>
<keyword evidence="5" id="KW-0963">Cytoplasm</keyword>
<keyword evidence="9" id="KW-0520">NAD</keyword>
<evidence type="ECO:0000256" key="10">
    <source>
        <dbReference type="ARBA" id="ARBA00023157"/>
    </source>
</evidence>
<keyword evidence="8 14" id="KW-0560">Oxidoreductase</keyword>
<dbReference type="PIRSF" id="PIRSF000350">
    <property type="entry name" value="Mercury_reductase_MerA"/>
    <property type="match status" value="1"/>
</dbReference>
<comment type="similarity">
    <text evidence="3">Belongs to the class-I pyridine nucleotide-disulfide oxidoreductase family.</text>
</comment>
<evidence type="ECO:0000313" key="14">
    <source>
        <dbReference type="EMBL" id="VAW74208.1"/>
    </source>
</evidence>
<dbReference type="InterPro" id="IPR001100">
    <property type="entry name" value="Pyr_nuc-diS_OxRdtase"/>
</dbReference>
<sequence>MSEKYQVIVVGAGPAGYVAAIRCAQLGLKTACVDAWLGEDGKPSLGGTCLNVGCIPSKALLESSEQYAHVQNGLASHGIAVGEVRLDLDTMMQRKQRVVKELTQGIAQLFRANGVTHVPGRATLSADRRVIVSHAESETTLSAEHIILAPGSSPVQLPGIEQDGKYIVDSSGALSFSEVPSRLGIIGAGVIGLELGSVWRRLGAEQVVLLEAQDSFLPMADEQVTKLALRSFTGQGLDVHLGSRVTGCEVNNHQVDLRYQDGDGEHDMQFDRLIVAVGRRPNTNNLAADEAGLLLDEWGLIHVDEQCSTNLPGVWAIGDAVRGPMLAHKGSEEGVMVAELIAGRVAHVDYAAIPSVVYTLPEIAWVGKTEQALRATGVAYRSGVFPFAASGRARAMGNTEGFIKVLADEKTDRLLGVHMIGPQSSELIAEAVITLQLGGSAEDIALTVFAHPALSESFHEAALAVHGRAIHIAPAKARKGKKTPG</sequence>
<reference evidence="14" key="1">
    <citation type="submission" date="2018-06" db="EMBL/GenBank/DDBJ databases">
        <authorList>
            <person name="Zhirakovskaya E."/>
        </authorList>
    </citation>
    <scope>NUCLEOTIDE SEQUENCE</scope>
</reference>
<dbReference type="EMBL" id="UOFM01000089">
    <property type="protein sequence ID" value="VAW74208.1"/>
    <property type="molecule type" value="Genomic_DNA"/>
</dbReference>
<dbReference type="InterPro" id="IPR036188">
    <property type="entry name" value="FAD/NAD-bd_sf"/>
</dbReference>
<dbReference type="GO" id="GO:0006103">
    <property type="term" value="P:2-oxoglutarate metabolic process"/>
    <property type="evidence" value="ECO:0007669"/>
    <property type="project" value="TreeGrafter"/>
</dbReference>
<evidence type="ECO:0000256" key="2">
    <source>
        <dbReference type="ARBA" id="ARBA00004496"/>
    </source>
</evidence>
<dbReference type="InterPro" id="IPR050151">
    <property type="entry name" value="Class-I_Pyr_Nuc-Dis_Oxidored"/>
</dbReference>
<dbReference type="InterPro" id="IPR012999">
    <property type="entry name" value="Pyr_OxRdtase_I_AS"/>
</dbReference>
<dbReference type="Pfam" id="PF02852">
    <property type="entry name" value="Pyr_redox_dim"/>
    <property type="match status" value="1"/>
</dbReference>
<dbReference type="FunFam" id="3.30.390.30:FF:000001">
    <property type="entry name" value="Dihydrolipoyl dehydrogenase"/>
    <property type="match status" value="1"/>
</dbReference>
<dbReference type="InterPro" id="IPR023753">
    <property type="entry name" value="FAD/NAD-binding_dom"/>
</dbReference>
<dbReference type="InterPro" id="IPR004099">
    <property type="entry name" value="Pyr_nucl-diS_OxRdtase_dimer"/>
</dbReference>
<feature type="domain" description="FAD/NAD(P)-binding" evidence="13">
    <location>
        <begin position="5"/>
        <end position="334"/>
    </location>
</feature>
<name>A0A3B0Y0N1_9ZZZZ</name>
<evidence type="ECO:0000259" key="13">
    <source>
        <dbReference type="Pfam" id="PF07992"/>
    </source>
</evidence>
<keyword evidence="7" id="KW-0274">FAD</keyword>
<protein>
    <recommendedName>
        <fullName evidence="4">Dihydrolipoyl dehydrogenase</fullName>
    </recommendedName>
</protein>
<evidence type="ECO:0000256" key="7">
    <source>
        <dbReference type="ARBA" id="ARBA00022827"/>
    </source>
</evidence>
<evidence type="ECO:0000256" key="3">
    <source>
        <dbReference type="ARBA" id="ARBA00007532"/>
    </source>
</evidence>
<dbReference type="GO" id="GO:0005737">
    <property type="term" value="C:cytoplasm"/>
    <property type="evidence" value="ECO:0007669"/>
    <property type="project" value="UniProtKB-SubCell"/>
</dbReference>
<feature type="domain" description="Pyridine nucleotide-disulphide oxidoreductase dimerisation" evidence="12">
    <location>
        <begin position="353"/>
        <end position="462"/>
    </location>
</feature>
<keyword evidence="10" id="KW-1015">Disulfide bond</keyword>
<proteinExistence type="inferred from homology"/>
<dbReference type="Pfam" id="PF07992">
    <property type="entry name" value="Pyr_redox_2"/>
    <property type="match status" value="1"/>
</dbReference>
<dbReference type="Gene3D" id="3.30.390.30">
    <property type="match status" value="1"/>
</dbReference>
<dbReference type="SUPFAM" id="SSF51905">
    <property type="entry name" value="FAD/NAD(P)-binding domain"/>
    <property type="match status" value="1"/>
</dbReference>
<dbReference type="PANTHER" id="PTHR22912">
    <property type="entry name" value="DISULFIDE OXIDOREDUCTASE"/>
    <property type="match status" value="1"/>
</dbReference>
<comment type="subcellular location">
    <subcellularLocation>
        <location evidence="2">Cytoplasm</location>
    </subcellularLocation>
</comment>
<dbReference type="AlphaFoldDB" id="A0A3B0Y0N1"/>